<evidence type="ECO:0000313" key="2">
    <source>
        <dbReference type="Proteomes" id="UP000198869"/>
    </source>
</evidence>
<dbReference type="STRING" id="311334.SAMN05421846_11049"/>
<sequence length="188" mass="22081">MKPTFFPTPQEFRQWLEKNHQTEKELLVGFYKVGSGKPSMTWPESVDQALCFGWIDGVRRSIDEESYSIRFTPRKPTSIWSAVNIKKMEELINAGLMTEAGQQAFELRKEHKSAIYSHENETAALSPEFKKQFKANKKAWEFFNSQAPSYKKIMLHWIMSAKQEKTRISRLEKTIMESEERNRISFYG</sequence>
<organism evidence="1 2">
    <name type="scientific">Chryseobacterium taeanense</name>
    <dbReference type="NCBI Taxonomy" id="311334"/>
    <lineage>
        <taxon>Bacteria</taxon>
        <taxon>Pseudomonadati</taxon>
        <taxon>Bacteroidota</taxon>
        <taxon>Flavobacteriia</taxon>
        <taxon>Flavobacteriales</taxon>
        <taxon>Weeksellaceae</taxon>
        <taxon>Chryseobacterium group</taxon>
        <taxon>Chryseobacterium</taxon>
    </lineage>
</organism>
<dbReference type="Proteomes" id="UP000198869">
    <property type="component" value="Unassembled WGS sequence"/>
</dbReference>
<name>A0A1G8LUX1_9FLAO</name>
<dbReference type="OrthoDB" id="9796999at2"/>
<gene>
    <name evidence="1" type="ORF">SAMN05421846_11049</name>
</gene>
<accession>A0A1G8LUX1</accession>
<dbReference type="AlphaFoldDB" id="A0A1G8LUX1"/>
<dbReference type="Pfam" id="PF13376">
    <property type="entry name" value="OmdA"/>
    <property type="match status" value="1"/>
</dbReference>
<dbReference type="EMBL" id="FNDW01000010">
    <property type="protein sequence ID" value="SDI58970.1"/>
    <property type="molecule type" value="Genomic_DNA"/>
</dbReference>
<reference evidence="2" key="1">
    <citation type="submission" date="2016-10" db="EMBL/GenBank/DDBJ databases">
        <authorList>
            <person name="Varghese N."/>
            <person name="Submissions S."/>
        </authorList>
    </citation>
    <scope>NUCLEOTIDE SEQUENCE [LARGE SCALE GENOMIC DNA]</scope>
    <source>
        <strain evidence="2">DSM 17071</strain>
    </source>
</reference>
<evidence type="ECO:0000313" key="1">
    <source>
        <dbReference type="EMBL" id="SDI58970.1"/>
    </source>
</evidence>
<proteinExistence type="predicted"/>
<keyword evidence="2" id="KW-1185">Reference proteome</keyword>
<dbReference type="RefSeq" id="WP_089859835.1">
    <property type="nucleotide sequence ID" value="NZ_FNDW01000010.1"/>
</dbReference>
<protein>
    <submittedName>
        <fullName evidence="1">Uncharacterized conserved protein YdeI, YjbR/CyaY-like superfamily, DUF1801 family</fullName>
    </submittedName>
</protein>